<evidence type="ECO:0000313" key="2">
    <source>
        <dbReference type="EMBL" id="PWN96181.1"/>
    </source>
</evidence>
<feature type="region of interest" description="Disordered" evidence="1">
    <location>
        <begin position="699"/>
        <end position="731"/>
    </location>
</feature>
<feature type="compositionally biased region" description="Basic residues" evidence="1">
    <location>
        <begin position="335"/>
        <end position="345"/>
    </location>
</feature>
<feature type="region of interest" description="Disordered" evidence="1">
    <location>
        <begin position="38"/>
        <end position="58"/>
    </location>
</feature>
<sequence>MRARQTGSVYDGKQSRRRRRQRSGIVDTRESVCFGSAQGSTVDAAAPRQRRSSCSAGTGGTTLAALGRLWLVGRATVIRRRRALGMRAEATFAQRRRALRAGCRRERRVRERVCLRRARLERRRRRARRARHAQPERWQREHAWQSLSCLRHRRHRRRRRPEEGRRRRVGKGAGRRGGCLDHSGRVRRKTHRVVLGLIGLFGSRLGRGGPPGALEELGRPRRRRNGDGRTAGTRHALARRWRARHRRRRRRRGGVAAGAFLWTERPLLRQQTGAAQRLRAAGEGREGRWQARWRGRSRRRRGLRGRVVRAGRRLRAADRGDARARPREGRDGKRCAVRLRRRRKAGSRDERRAGERRQGTEKRERRRARVAALARVDGRRGGQLRRRCWHGEAVRRRRARTAELETQQRAGLRVAAAGCSRVGAAELHAALARVTARGAERERRDACGAAGRGATRESGGRVPQRRTAERRRGPPGKEQRRRRRRPSGERRRRGEAVEQLLLGQRRGNAAAERCKGGARAHAVRTSLGQTECRGGEGVVASGRRHVVLVLARRRAEQLVEVAAARAAVAVHVDAAALRAARRGEREAARGAGAAARRRAGVVEEGRQLDVGGARRVRRGVRGGTQGKGTKVRRQHLDLLVGARYMSVLAAECVRGRRWHRGAGCGPHAAGQHGGRRPALACARGEVWRAARRGAAVHAPSKAAAPSATQRQVAGSAPAAAGARVRCGPKRAEGRVRRDARCEMQNREGGEGRAQRDEGGLFGGRGGAGRRRVTLAQGAGHARVQQGAQSEGRGRAVTRTTACAGDGRWEMAVADKEMVQQRAEEGLRPGLLLSCSGLPAAAAPCRALSRRPPPSSRRRTSRARGAQLWACSKHPATACRHARTHSSPWSISCCAAAPSRAC</sequence>
<proteinExistence type="predicted"/>
<name>A0A316Z3P9_9BASI</name>
<protein>
    <submittedName>
        <fullName evidence="2">Uncharacterized protein</fullName>
    </submittedName>
</protein>
<feature type="region of interest" description="Disordered" evidence="1">
    <location>
        <begin position="744"/>
        <end position="797"/>
    </location>
</feature>
<feature type="compositionally biased region" description="Basic and acidic residues" evidence="1">
    <location>
        <begin position="744"/>
        <end position="758"/>
    </location>
</feature>
<feature type="region of interest" description="Disordered" evidence="1">
    <location>
        <begin position="1"/>
        <end position="24"/>
    </location>
</feature>
<dbReference type="AlphaFoldDB" id="A0A316Z3P9"/>
<dbReference type="EMBL" id="KZ819300">
    <property type="protein sequence ID" value="PWN96181.1"/>
    <property type="molecule type" value="Genomic_DNA"/>
</dbReference>
<feature type="region of interest" description="Disordered" evidence="1">
    <location>
        <begin position="209"/>
        <end position="233"/>
    </location>
</feature>
<keyword evidence="3" id="KW-1185">Reference proteome</keyword>
<feature type="compositionally biased region" description="Basic and acidic residues" evidence="1">
    <location>
        <begin position="466"/>
        <end position="478"/>
    </location>
</feature>
<evidence type="ECO:0000256" key="1">
    <source>
        <dbReference type="SAM" id="MobiDB-lite"/>
    </source>
</evidence>
<accession>A0A316Z3P9</accession>
<feature type="region of interest" description="Disordered" evidence="1">
    <location>
        <begin position="314"/>
        <end position="370"/>
    </location>
</feature>
<reference evidence="2 3" key="1">
    <citation type="journal article" date="2018" name="Mol. Biol. Evol.">
        <title>Broad Genomic Sampling Reveals a Smut Pathogenic Ancestry of the Fungal Clade Ustilaginomycotina.</title>
        <authorList>
            <person name="Kijpornyongpan T."/>
            <person name="Mondo S.J."/>
            <person name="Barry K."/>
            <person name="Sandor L."/>
            <person name="Lee J."/>
            <person name="Lipzen A."/>
            <person name="Pangilinan J."/>
            <person name="LaButti K."/>
            <person name="Hainaut M."/>
            <person name="Henrissat B."/>
            <person name="Grigoriev I.V."/>
            <person name="Spatafora J.W."/>
            <person name="Aime M.C."/>
        </authorList>
    </citation>
    <scope>NUCLEOTIDE SEQUENCE [LARGE SCALE GENOMIC DNA]</scope>
    <source>
        <strain evidence="2 3">MCA 4186</strain>
    </source>
</reference>
<organism evidence="2 3">
    <name type="scientific">Tilletiopsis washingtonensis</name>
    <dbReference type="NCBI Taxonomy" id="58919"/>
    <lineage>
        <taxon>Eukaryota</taxon>
        <taxon>Fungi</taxon>
        <taxon>Dikarya</taxon>
        <taxon>Basidiomycota</taxon>
        <taxon>Ustilaginomycotina</taxon>
        <taxon>Exobasidiomycetes</taxon>
        <taxon>Entylomatales</taxon>
        <taxon>Entylomatales incertae sedis</taxon>
        <taxon>Tilletiopsis</taxon>
    </lineage>
</organism>
<feature type="region of interest" description="Disordered" evidence="1">
    <location>
        <begin position="153"/>
        <end position="185"/>
    </location>
</feature>
<dbReference type="RefSeq" id="XP_025596460.1">
    <property type="nucleotide sequence ID" value="XM_025745911.1"/>
</dbReference>
<feature type="region of interest" description="Disordered" evidence="1">
    <location>
        <begin position="845"/>
        <end position="864"/>
    </location>
</feature>
<feature type="compositionally biased region" description="Basic and acidic residues" evidence="1">
    <location>
        <begin position="346"/>
        <end position="363"/>
    </location>
</feature>
<feature type="compositionally biased region" description="Basic and acidic residues" evidence="1">
    <location>
        <begin position="315"/>
        <end position="334"/>
    </location>
</feature>
<gene>
    <name evidence="2" type="ORF">FA09DRAFT_94123</name>
</gene>
<feature type="compositionally biased region" description="Basic and acidic residues" evidence="1">
    <location>
        <begin position="486"/>
        <end position="495"/>
    </location>
</feature>
<dbReference type="Proteomes" id="UP000245946">
    <property type="component" value="Unassembled WGS sequence"/>
</dbReference>
<evidence type="ECO:0000313" key="3">
    <source>
        <dbReference type="Proteomes" id="UP000245946"/>
    </source>
</evidence>
<feature type="region of interest" description="Disordered" evidence="1">
    <location>
        <begin position="435"/>
        <end position="495"/>
    </location>
</feature>
<dbReference type="GeneID" id="37273455"/>
<feature type="compositionally biased region" description="Low complexity" evidence="1">
    <location>
        <begin position="699"/>
        <end position="722"/>
    </location>
</feature>